<evidence type="ECO:0000313" key="2">
    <source>
        <dbReference type="EMBL" id="KHJ80877.1"/>
    </source>
</evidence>
<feature type="region of interest" description="Disordered" evidence="1">
    <location>
        <begin position="21"/>
        <end position="53"/>
    </location>
</feature>
<accession>A0A0B1SBD8</accession>
<proteinExistence type="predicted"/>
<protein>
    <submittedName>
        <fullName evidence="2">Uncharacterized protein</fullName>
    </submittedName>
</protein>
<feature type="non-terminal residue" evidence="2">
    <location>
        <position position="122"/>
    </location>
</feature>
<dbReference type="OrthoDB" id="205248at2759"/>
<dbReference type="Proteomes" id="UP000053660">
    <property type="component" value="Unassembled WGS sequence"/>
</dbReference>
<gene>
    <name evidence="2" type="ORF">OESDEN_19443</name>
</gene>
<sequence>MARALQREFDREYDLSVRLNQEKQKGKATVTVTPDRYCPKTTQDSDQSSDDEDMRQFATDLLYSKLSDDVPAHTGGIYRNAEGELVTKHNANVAARRNADKTMNDKVNLAFGDMRNEQINSR</sequence>
<keyword evidence="3" id="KW-1185">Reference proteome</keyword>
<dbReference type="AlphaFoldDB" id="A0A0B1SBD8"/>
<dbReference type="EMBL" id="KN597590">
    <property type="protein sequence ID" value="KHJ80877.1"/>
    <property type="molecule type" value="Genomic_DNA"/>
</dbReference>
<evidence type="ECO:0000256" key="1">
    <source>
        <dbReference type="SAM" id="MobiDB-lite"/>
    </source>
</evidence>
<name>A0A0B1SBD8_OESDE</name>
<evidence type="ECO:0000313" key="3">
    <source>
        <dbReference type="Proteomes" id="UP000053660"/>
    </source>
</evidence>
<organism evidence="2 3">
    <name type="scientific">Oesophagostomum dentatum</name>
    <name type="common">Nodular worm</name>
    <dbReference type="NCBI Taxonomy" id="61180"/>
    <lineage>
        <taxon>Eukaryota</taxon>
        <taxon>Metazoa</taxon>
        <taxon>Ecdysozoa</taxon>
        <taxon>Nematoda</taxon>
        <taxon>Chromadorea</taxon>
        <taxon>Rhabditida</taxon>
        <taxon>Rhabditina</taxon>
        <taxon>Rhabditomorpha</taxon>
        <taxon>Strongyloidea</taxon>
        <taxon>Strongylidae</taxon>
        <taxon>Oesophagostomum</taxon>
    </lineage>
</organism>
<reference evidence="2 3" key="1">
    <citation type="submission" date="2014-03" db="EMBL/GenBank/DDBJ databases">
        <title>Draft genome of the hookworm Oesophagostomum dentatum.</title>
        <authorList>
            <person name="Mitreva M."/>
        </authorList>
    </citation>
    <scope>NUCLEOTIDE SEQUENCE [LARGE SCALE GENOMIC DNA]</scope>
    <source>
        <strain evidence="2 3">OD-Hann</strain>
    </source>
</reference>